<sequence>MVRLWRMNIDHHKFSLKYVEIIEDVLHLGESESIRPVPEARVEELSRRLYTHFSVWQRGALNSLRNSDQNIVFHFGNSDRLTETLEYSPLYADHVVLQDLIFRQLQTRTTPAKKLMRIKPVINEIIKWKPLIEEGRVSIVPSPRYWDDQIEEHHMGLGPQERLFASPLYASVLLDCQPLTDVPTIERKLPKLAKSSMGEEIAKISVDQNAVSTEEIFEDEEFYRNTLSEFENNQVFDLLPNLIGSSPKNSNPELWCLKDPDPEQLSELSEDIHGFREWIHETIREIEEVDDASEIHEIVEVASEQAQKEYVTIHQERVEYRDQLGKQSIRVVFQSIPIVVGVTHQDILISMLSSTAGAGLTGIELYDLIKKWREGPSESHNSVFRVFNFFDKN</sequence>
<keyword evidence="2" id="KW-1185">Reference proteome</keyword>
<protein>
    <submittedName>
        <fullName evidence="1">Uncharacterized protein</fullName>
    </submittedName>
</protein>
<evidence type="ECO:0000313" key="2">
    <source>
        <dbReference type="Proteomes" id="UP000198397"/>
    </source>
</evidence>
<name>A0A238W8Y7_HALVU</name>
<organism evidence="1 2">
    <name type="scientific">Halorubrum vacuolatum</name>
    <name type="common">Natronobacterium vacuolatum</name>
    <dbReference type="NCBI Taxonomy" id="63740"/>
    <lineage>
        <taxon>Archaea</taxon>
        <taxon>Methanobacteriati</taxon>
        <taxon>Methanobacteriota</taxon>
        <taxon>Stenosarchaea group</taxon>
        <taxon>Halobacteria</taxon>
        <taxon>Halobacteriales</taxon>
        <taxon>Haloferacaceae</taxon>
        <taxon>Halorubrum</taxon>
    </lineage>
</organism>
<reference evidence="1 2" key="1">
    <citation type="submission" date="2017-06" db="EMBL/GenBank/DDBJ databases">
        <authorList>
            <person name="Kim H.J."/>
            <person name="Triplett B.A."/>
        </authorList>
    </citation>
    <scope>NUCLEOTIDE SEQUENCE [LARGE SCALE GENOMIC DNA]</scope>
    <source>
        <strain evidence="1 2">DSM 8800</strain>
    </source>
</reference>
<dbReference type="Proteomes" id="UP000198397">
    <property type="component" value="Unassembled WGS sequence"/>
</dbReference>
<evidence type="ECO:0000313" key="1">
    <source>
        <dbReference type="EMBL" id="SNR43055.1"/>
    </source>
</evidence>
<dbReference type="AlphaFoldDB" id="A0A238W8Y7"/>
<proteinExistence type="predicted"/>
<accession>A0A238W8Y7</accession>
<dbReference type="EMBL" id="FZNQ01000006">
    <property type="protein sequence ID" value="SNR43055.1"/>
    <property type="molecule type" value="Genomic_DNA"/>
</dbReference>
<gene>
    <name evidence="1" type="ORF">SAMN06264855_10658</name>
</gene>